<dbReference type="GO" id="GO:0042773">
    <property type="term" value="P:ATP synthesis coupled electron transport"/>
    <property type="evidence" value="ECO:0007669"/>
    <property type="project" value="TreeGrafter"/>
</dbReference>
<dbReference type="EC" id="7.1.1.9" evidence="18"/>
<dbReference type="Gene3D" id="2.60.40.420">
    <property type="entry name" value="Cupredoxins - blue copper proteins"/>
    <property type="match status" value="1"/>
</dbReference>
<dbReference type="InterPro" id="IPR011759">
    <property type="entry name" value="Cyt_c_oxidase_su2_TM_dom"/>
</dbReference>
<keyword evidence="3 17" id="KW-0813">Transport</keyword>
<gene>
    <name evidence="23" type="ORF">SAMN02745729_1229</name>
</gene>
<evidence type="ECO:0000256" key="6">
    <source>
        <dbReference type="ARBA" id="ARBA00022692"/>
    </source>
</evidence>
<evidence type="ECO:0000256" key="8">
    <source>
        <dbReference type="ARBA" id="ARBA00022967"/>
    </source>
</evidence>
<evidence type="ECO:0000256" key="12">
    <source>
        <dbReference type="ARBA" id="ARBA00023008"/>
    </source>
</evidence>
<evidence type="ECO:0000256" key="7">
    <source>
        <dbReference type="ARBA" id="ARBA00022723"/>
    </source>
</evidence>
<comment type="subcellular location">
    <subcellularLocation>
        <location evidence="17">Cell membrane</location>
        <topology evidence="17">Multi-pass membrane protein</topology>
    </subcellularLocation>
    <subcellularLocation>
        <location evidence="1">Membrane</location>
        <topology evidence="1">Multi-pass membrane protein</topology>
    </subcellularLocation>
</comment>
<evidence type="ECO:0000259" key="22">
    <source>
        <dbReference type="PROSITE" id="PS51007"/>
    </source>
</evidence>
<dbReference type="STRING" id="1122198.SAMN02745729_1229"/>
<name>A0A1H4GZC1_9GAMM</name>
<evidence type="ECO:0000256" key="1">
    <source>
        <dbReference type="ARBA" id="ARBA00004141"/>
    </source>
</evidence>
<evidence type="ECO:0000256" key="16">
    <source>
        <dbReference type="PROSITE-ProRule" id="PRU00433"/>
    </source>
</evidence>
<evidence type="ECO:0000256" key="4">
    <source>
        <dbReference type="ARBA" id="ARBA00022617"/>
    </source>
</evidence>
<feature type="domain" description="Cytochrome oxidase subunit II copper A binding" evidence="20">
    <location>
        <begin position="119"/>
        <end position="256"/>
    </location>
</feature>
<dbReference type="InterPro" id="IPR009056">
    <property type="entry name" value="Cyt_c-like_dom"/>
</dbReference>
<evidence type="ECO:0000256" key="19">
    <source>
        <dbReference type="SAM" id="Phobius"/>
    </source>
</evidence>
<reference evidence="24" key="1">
    <citation type="submission" date="2016-10" db="EMBL/GenBank/DDBJ databases">
        <authorList>
            <person name="Varghese N."/>
            <person name="Submissions S."/>
        </authorList>
    </citation>
    <scope>NUCLEOTIDE SEQUENCE [LARGE SCALE GENOMIC DNA]</scope>
    <source>
        <strain evidence="24">DSM 11526</strain>
    </source>
</reference>
<evidence type="ECO:0000256" key="3">
    <source>
        <dbReference type="ARBA" id="ARBA00022448"/>
    </source>
</evidence>
<feature type="transmembrane region" description="Helical" evidence="19">
    <location>
        <begin position="90"/>
        <end position="112"/>
    </location>
</feature>
<dbReference type="Proteomes" id="UP000242469">
    <property type="component" value="Unassembled WGS sequence"/>
</dbReference>
<evidence type="ECO:0000256" key="17">
    <source>
        <dbReference type="RuleBase" id="RU000456"/>
    </source>
</evidence>
<keyword evidence="5 17" id="KW-0679">Respiratory chain</keyword>
<dbReference type="OrthoDB" id="9781261at2"/>
<proteinExistence type="inferred from homology"/>
<keyword evidence="12 18" id="KW-0186">Copper</keyword>
<dbReference type="SUPFAM" id="SSF81464">
    <property type="entry name" value="Cytochrome c oxidase subunit II-like, transmembrane region"/>
    <property type="match status" value="1"/>
</dbReference>
<feature type="domain" description="Cytochrome oxidase subunit II transmembrane region profile" evidence="21">
    <location>
        <begin position="23"/>
        <end position="118"/>
    </location>
</feature>
<dbReference type="GO" id="GO:0020037">
    <property type="term" value="F:heme binding"/>
    <property type="evidence" value="ECO:0007669"/>
    <property type="project" value="InterPro"/>
</dbReference>
<dbReference type="InterPro" id="IPR008972">
    <property type="entry name" value="Cupredoxin"/>
</dbReference>
<dbReference type="PRINTS" id="PR01166">
    <property type="entry name" value="CYCOXIDASEII"/>
</dbReference>
<dbReference type="GO" id="GO:0016491">
    <property type="term" value="F:oxidoreductase activity"/>
    <property type="evidence" value="ECO:0007669"/>
    <property type="project" value="InterPro"/>
</dbReference>
<keyword evidence="6 17" id="KW-0812">Transmembrane</keyword>
<evidence type="ECO:0000259" key="20">
    <source>
        <dbReference type="PROSITE" id="PS50857"/>
    </source>
</evidence>
<evidence type="ECO:0000256" key="15">
    <source>
        <dbReference type="ARBA" id="ARBA00047816"/>
    </source>
</evidence>
<evidence type="ECO:0000256" key="9">
    <source>
        <dbReference type="ARBA" id="ARBA00022982"/>
    </source>
</evidence>
<evidence type="ECO:0000256" key="2">
    <source>
        <dbReference type="ARBA" id="ARBA00007866"/>
    </source>
</evidence>
<dbReference type="SUPFAM" id="SSF49503">
    <property type="entry name" value="Cupredoxins"/>
    <property type="match status" value="1"/>
</dbReference>
<evidence type="ECO:0000256" key="11">
    <source>
        <dbReference type="ARBA" id="ARBA00023004"/>
    </source>
</evidence>
<evidence type="ECO:0000259" key="21">
    <source>
        <dbReference type="PROSITE" id="PS50999"/>
    </source>
</evidence>
<keyword evidence="4 16" id="KW-0349">Heme</keyword>
<keyword evidence="11 16" id="KW-0408">Iron</keyword>
<feature type="transmembrane region" description="Helical" evidence="19">
    <location>
        <begin position="48"/>
        <end position="69"/>
    </location>
</feature>
<evidence type="ECO:0000256" key="13">
    <source>
        <dbReference type="ARBA" id="ARBA00023136"/>
    </source>
</evidence>
<dbReference type="PANTHER" id="PTHR22888">
    <property type="entry name" value="CYTOCHROME C OXIDASE, SUBUNIT II"/>
    <property type="match status" value="1"/>
</dbReference>
<dbReference type="SUPFAM" id="SSF46626">
    <property type="entry name" value="Cytochrome c"/>
    <property type="match status" value="1"/>
</dbReference>
<dbReference type="Pfam" id="PF02790">
    <property type="entry name" value="COX2_TM"/>
    <property type="match status" value="1"/>
</dbReference>
<dbReference type="PROSITE" id="PS00078">
    <property type="entry name" value="COX2"/>
    <property type="match status" value="1"/>
</dbReference>
<dbReference type="InterPro" id="IPR014222">
    <property type="entry name" value="Cyt_c_oxidase_su2"/>
</dbReference>
<dbReference type="Pfam" id="PF13442">
    <property type="entry name" value="Cytochrome_CBB3"/>
    <property type="match status" value="1"/>
</dbReference>
<keyword evidence="24" id="KW-1185">Reference proteome</keyword>
<dbReference type="InterPro" id="IPR036257">
    <property type="entry name" value="Cyt_c_oxidase_su2_TM_sf"/>
</dbReference>
<keyword evidence="8" id="KW-1278">Translocase</keyword>
<feature type="domain" description="Cytochrome c" evidence="22">
    <location>
        <begin position="276"/>
        <end position="356"/>
    </location>
</feature>
<keyword evidence="7 16" id="KW-0479">Metal-binding</keyword>
<dbReference type="RefSeq" id="WP_091827908.1">
    <property type="nucleotide sequence ID" value="NZ_FNRJ01000022.1"/>
</dbReference>
<evidence type="ECO:0000256" key="18">
    <source>
        <dbReference type="RuleBase" id="RU004024"/>
    </source>
</evidence>
<dbReference type="InterPro" id="IPR001505">
    <property type="entry name" value="Copper_CuA"/>
</dbReference>
<evidence type="ECO:0000256" key="14">
    <source>
        <dbReference type="ARBA" id="ARBA00024688"/>
    </source>
</evidence>
<dbReference type="InterPro" id="IPR036909">
    <property type="entry name" value="Cyt_c-like_dom_sf"/>
</dbReference>
<dbReference type="GO" id="GO:0005507">
    <property type="term" value="F:copper ion binding"/>
    <property type="evidence" value="ECO:0007669"/>
    <property type="project" value="InterPro"/>
</dbReference>
<dbReference type="PROSITE" id="PS50999">
    <property type="entry name" value="COX2_TM"/>
    <property type="match status" value="1"/>
</dbReference>
<dbReference type="GO" id="GO:0004129">
    <property type="term" value="F:cytochrome-c oxidase activity"/>
    <property type="evidence" value="ECO:0007669"/>
    <property type="project" value="UniProtKB-EC"/>
</dbReference>
<evidence type="ECO:0000256" key="5">
    <source>
        <dbReference type="ARBA" id="ARBA00022660"/>
    </source>
</evidence>
<dbReference type="Gene3D" id="1.10.287.90">
    <property type="match status" value="1"/>
</dbReference>
<protein>
    <recommendedName>
        <fullName evidence="18">Cytochrome c oxidase subunit 2</fullName>
        <ecNumber evidence="18">7.1.1.9</ecNumber>
    </recommendedName>
</protein>
<accession>A0A1H4GZC1</accession>
<dbReference type="PROSITE" id="PS51007">
    <property type="entry name" value="CYTC"/>
    <property type="match status" value="1"/>
</dbReference>
<comment type="function">
    <text evidence="14 18">Subunits I and II form the functional core of the enzyme complex. Electrons originating in cytochrome c are transferred via heme a and Cu(A) to the binuclear center formed by heme a3 and Cu(B).</text>
</comment>
<dbReference type="InterPro" id="IPR045187">
    <property type="entry name" value="CcO_II"/>
</dbReference>
<comment type="cofactor">
    <cofactor evidence="18">
        <name>Cu cation</name>
        <dbReference type="ChEBI" id="CHEBI:23378"/>
    </cofactor>
    <text evidence="18">Binds a copper A center.</text>
</comment>
<evidence type="ECO:0000313" key="23">
    <source>
        <dbReference type="EMBL" id="SEB14238.1"/>
    </source>
</evidence>
<keyword evidence="10 19" id="KW-1133">Transmembrane helix</keyword>
<dbReference type="NCBIfam" id="TIGR02866">
    <property type="entry name" value="CoxB"/>
    <property type="match status" value="1"/>
</dbReference>
<dbReference type="Gene3D" id="1.10.760.10">
    <property type="entry name" value="Cytochrome c-like domain"/>
    <property type="match status" value="1"/>
</dbReference>
<dbReference type="Pfam" id="PF00116">
    <property type="entry name" value="COX2"/>
    <property type="match status" value="1"/>
</dbReference>
<evidence type="ECO:0000313" key="24">
    <source>
        <dbReference type="Proteomes" id="UP000242469"/>
    </source>
</evidence>
<dbReference type="InterPro" id="IPR002429">
    <property type="entry name" value="CcO_II-like_C"/>
</dbReference>
<dbReference type="AlphaFoldDB" id="A0A1H4GZC1"/>
<dbReference type="EMBL" id="FNRJ01000022">
    <property type="protein sequence ID" value="SEB14238.1"/>
    <property type="molecule type" value="Genomic_DNA"/>
</dbReference>
<organism evidence="23 24">
    <name type="scientific">Marinobacterium iners DSM 11526</name>
    <dbReference type="NCBI Taxonomy" id="1122198"/>
    <lineage>
        <taxon>Bacteria</taxon>
        <taxon>Pseudomonadati</taxon>
        <taxon>Pseudomonadota</taxon>
        <taxon>Gammaproteobacteria</taxon>
        <taxon>Oceanospirillales</taxon>
        <taxon>Oceanospirillaceae</taxon>
        <taxon>Marinobacterium</taxon>
    </lineage>
</organism>
<evidence type="ECO:0000256" key="10">
    <source>
        <dbReference type="ARBA" id="ARBA00022989"/>
    </source>
</evidence>
<dbReference type="GO" id="GO:0005886">
    <property type="term" value="C:plasma membrane"/>
    <property type="evidence" value="ECO:0007669"/>
    <property type="project" value="UniProtKB-SubCell"/>
</dbReference>
<dbReference type="PANTHER" id="PTHR22888:SF9">
    <property type="entry name" value="CYTOCHROME C OXIDASE SUBUNIT 2"/>
    <property type="match status" value="1"/>
</dbReference>
<keyword evidence="9 17" id="KW-0249">Electron transport</keyword>
<comment type="similarity">
    <text evidence="2 17">Belongs to the cytochrome c oxidase subunit 2 family.</text>
</comment>
<sequence>MGLRIIKTIGSGVGLALLAPASLRAEWGLNLTPGVTDVSRSVYDLHMTIFWICVAIALVVFGVMFWSIFHHRKSRGAKAHHFHENTLVEVIWTLIPVLILVGMAVPATATLIKMYDPSEAELDVQITGYQWKWRYDYLDHELSFFSNMSTPREQITNVAEKQENYLLEVDRHLVLPVDTKIRFLLTANDVIHSWWVPALAVKKDAIPGFINEAWTIIDEPGIYRGQCAELCGQDHGFMPIVVEAVSKEDFDVWLMAARAEKEAQVQAAERSWTLDELMQQGEQVYLQACAACHLPSGEGVPGAFPALKGSPVALGDVSAHIDIVLNGKAGTAMQAFRDQLSTVQLAAVITYERNAWGNSLGEAVSPAQISRLLQSADGEGEQ</sequence>
<keyword evidence="13 19" id="KW-0472">Membrane</keyword>
<dbReference type="PROSITE" id="PS50857">
    <property type="entry name" value="COX2_CUA"/>
    <property type="match status" value="1"/>
</dbReference>
<comment type="catalytic activity">
    <reaction evidence="15 18">
        <text>4 Fe(II)-[cytochrome c] + O2 + 8 H(+)(in) = 4 Fe(III)-[cytochrome c] + 2 H2O + 4 H(+)(out)</text>
        <dbReference type="Rhea" id="RHEA:11436"/>
        <dbReference type="Rhea" id="RHEA-COMP:10350"/>
        <dbReference type="Rhea" id="RHEA-COMP:14399"/>
        <dbReference type="ChEBI" id="CHEBI:15377"/>
        <dbReference type="ChEBI" id="CHEBI:15378"/>
        <dbReference type="ChEBI" id="CHEBI:15379"/>
        <dbReference type="ChEBI" id="CHEBI:29033"/>
        <dbReference type="ChEBI" id="CHEBI:29034"/>
        <dbReference type="EC" id="7.1.1.9"/>
    </reaction>
</comment>